<dbReference type="EMBL" id="LR796869">
    <property type="protein sequence ID" value="CAB4171977.1"/>
    <property type="molecule type" value="Genomic_DNA"/>
</dbReference>
<evidence type="ECO:0000313" key="2">
    <source>
        <dbReference type="EMBL" id="CAB4177672.1"/>
    </source>
</evidence>
<evidence type="ECO:0000313" key="4">
    <source>
        <dbReference type="EMBL" id="CAB5229192.1"/>
    </source>
</evidence>
<accession>A0A6J5Q2I7</accession>
<proteinExistence type="predicted"/>
<dbReference type="EMBL" id="LR798398">
    <property type="protein sequence ID" value="CAB5229192.1"/>
    <property type="molecule type" value="Genomic_DNA"/>
</dbReference>
<evidence type="ECO:0000313" key="3">
    <source>
        <dbReference type="EMBL" id="CAB4202362.1"/>
    </source>
</evidence>
<organism evidence="2">
    <name type="scientific">uncultured Caudovirales phage</name>
    <dbReference type="NCBI Taxonomy" id="2100421"/>
    <lineage>
        <taxon>Viruses</taxon>
        <taxon>Duplodnaviria</taxon>
        <taxon>Heunggongvirae</taxon>
        <taxon>Uroviricota</taxon>
        <taxon>Caudoviricetes</taxon>
        <taxon>Peduoviridae</taxon>
        <taxon>Maltschvirus</taxon>
        <taxon>Maltschvirus maltsch</taxon>
    </lineage>
</organism>
<sequence>MTDNVEQFEVVPICDECRDHISALSWMEKYYDSEIKSHKLMAALEECVEIAHHIREESNHRMSYAKSEIARSNAKAAEIATCKVVAAIEKVVRRARREKDNL</sequence>
<reference evidence="2" key="1">
    <citation type="submission" date="2020-05" db="EMBL/GenBank/DDBJ databases">
        <authorList>
            <person name="Chiriac C."/>
            <person name="Salcher M."/>
            <person name="Ghai R."/>
            <person name="Kavagutti S V."/>
        </authorList>
    </citation>
    <scope>NUCLEOTIDE SEQUENCE</scope>
</reference>
<name>A0A6J5Q2I7_9CAUD</name>
<dbReference type="EMBL" id="LR797317">
    <property type="protein sequence ID" value="CAB4202362.1"/>
    <property type="molecule type" value="Genomic_DNA"/>
</dbReference>
<dbReference type="EMBL" id="LR796952">
    <property type="protein sequence ID" value="CAB4177672.1"/>
    <property type="molecule type" value="Genomic_DNA"/>
</dbReference>
<gene>
    <name evidence="2" type="ORF">UFOVP1014_32</name>
    <name evidence="3" type="ORF">UFOVP1368_6</name>
    <name evidence="4" type="ORF">UFOVP1552_13</name>
    <name evidence="1" type="ORF">UFOVP933_37</name>
</gene>
<protein>
    <submittedName>
        <fullName evidence="2">Uncharacterized protein</fullName>
    </submittedName>
</protein>
<evidence type="ECO:0000313" key="1">
    <source>
        <dbReference type="EMBL" id="CAB4171977.1"/>
    </source>
</evidence>